<dbReference type="Pfam" id="PF13018">
    <property type="entry name" value="ESPR"/>
    <property type="match status" value="1"/>
</dbReference>
<dbReference type="SUPFAM" id="SSF103515">
    <property type="entry name" value="Autotransporter"/>
    <property type="match status" value="1"/>
</dbReference>
<dbReference type="Gene3D" id="2.40.128.130">
    <property type="entry name" value="Autotransporter beta-domain"/>
    <property type="match status" value="1"/>
</dbReference>
<keyword evidence="3" id="KW-1185">Reference proteome</keyword>
<comment type="caution">
    <text evidence="2">The sequence shown here is derived from an EMBL/GenBank/DDBJ whole genome shotgun (WGS) entry which is preliminary data.</text>
</comment>
<evidence type="ECO:0000313" key="2">
    <source>
        <dbReference type="EMBL" id="MVX56033.1"/>
    </source>
</evidence>
<dbReference type="Pfam" id="PF03797">
    <property type="entry name" value="Autotransporter"/>
    <property type="match status" value="1"/>
</dbReference>
<proteinExistence type="predicted"/>
<dbReference type="InterPro" id="IPR024973">
    <property type="entry name" value="ESPR"/>
</dbReference>
<dbReference type="PROSITE" id="PS51208">
    <property type="entry name" value="AUTOTRANSPORTER"/>
    <property type="match status" value="1"/>
</dbReference>
<dbReference type="OrthoDB" id="9157681at2"/>
<dbReference type="SMART" id="SM00869">
    <property type="entry name" value="Autotransporter"/>
    <property type="match status" value="1"/>
</dbReference>
<dbReference type="Proteomes" id="UP000472580">
    <property type="component" value="Unassembled WGS sequence"/>
</dbReference>
<dbReference type="EMBL" id="WSRP01000005">
    <property type="protein sequence ID" value="MVX56033.1"/>
    <property type="molecule type" value="Genomic_DNA"/>
</dbReference>
<feature type="domain" description="Autotransporter" evidence="1">
    <location>
        <begin position="1170"/>
        <end position="1443"/>
    </location>
</feature>
<evidence type="ECO:0000313" key="3">
    <source>
        <dbReference type="Proteomes" id="UP000472580"/>
    </source>
</evidence>
<reference evidence="2 3" key="1">
    <citation type="submission" date="2019-12" db="EMBL/GenBank/DDBJ databases">
        <title>Microbes associate with the intestines of laboratory mice.</title>
        <authorList>
            <person name="Navarre W."/>
            <person name="Wong E."/>
        </authorList>
    </citation>
    <scope>NUCLEOTIDE SEQUENCE [LARGE SCALE GENOMIC DNA]</scope>
    <source>
        <strain evidence="2 3">NM82_D38</strain>
    </source>
</reference>
<name>A0A6L6YGY7_9BURK</name>
<dbReference type="RefSeq" id="WP_160334549.1">
    <property type="nucleotide sequence ID" value="NZ_CALPCR010000002.1"/>
</dbReference>
<gene>
    <name evidence="2" type="ORF">E5987_02275</name>
</gene>
<accession>A0A6L6YGY7</accession>
<dbReference type="InterPro" id="IPR036709">
    <property type="entry name" value="Autotransporte_beta_dom_sf"/>
</dbReference>
<evidence type="ECO:0000259" key="1">
    <source>
        <dbReference type="PROSITE" id="PS51208"/>
    </source>
</evidence>
<sequence>MNKTYKVVFNPVTSTWTPVSEVSRSRGKSGLRSSLSKLAIAVACGLFSVSHAATYDASIYAQSGQTVTVNQPALTIEGTGGDEPIIGIIAESGSVVNVNADIVDMNLTAPISHTKAIVAAGGEGPGAQINMDAKQISIFMNGGGRGVESNWGSSINMNASESILISTRANVGKSYGILVDGYGGGQGSTLSIQAPDIKVSTYVRGENENRIDAVYLRSNQINLHSLSLGTENAKNIAIDLTVEKTAPAANAINIAGGSAVIGNKDAAVSINVVNNGMGETSYARGIQVTGEDSSLTINASRLDVSVASNFKAVAFRVTDNASVTVNAPTYVTVKGGSNQNYASEGIRSSYETNGIFPAATEFVFNKSVTVDVSAEQGARGVCVLNGQPSNISTRPNDHGGLITFNSDLTVSANSSGRNARGIALDNDFLDGTHPTTPLGDPGSGAFLVVKGNLSSNAVAKSNAVAIDLNDNAGLTAGSLNLSAVSQTAGAYGINVDGSTGNVYASGSEMNISAESQGDGEEAMAAGVAVQGGSVTLRAPVINISAKAPEEAAWAVGLALDTGAHVSIGQEGAKVTLNSVGVDSDAIYIGDSGTVELIGSIDIPNGNLDIGYGGNVTVKGDIALDDLGRINPDGGNALMIDGQLTTTSDQVFLKAAGESQATVGGLVSGLDGRINFAPTGSVLVLTDPVFTMEYLKSAMATYTRPETITMTGKMVDLTAGNIGDLTNPNLPSSTLTWNSSITITGNQITGSYAVVGNVDMGNGQTLEIDAGKDKNFTITGAGGSLITSLKPTIELVIKSEGQLQLGGSELTEDSTLTGSVVAQTDAVLNIKGATGKELTNFHITGSLTADANAHVTIDDNAQVNISDVVIGKNAQFTIGSPQNKSGFGMLLASTLKQMGILFIDPDWSAKPSLTLANEVEFGADSQTVVGQNSQLIIGSSDENLIANTLSANNLKFAEDGITAAAYIAKPINLNGGSFVVDGSLNEIPEAAPGSMVIAENGFLGVTADNDSALGKSVLISGTDLKFEEGSYLYVDLSEVTEGGDLQLKLADNVIGLEDVYQNNHLLFKDSGLWFDFAVQDGVITASYDPIGQMPELIAPNVMREALISGGAYSDTIRDLISNLGSEGASRELNRAAAAGAASGAQIVALNAGSMIIDSVEQHGSLLAAYAHDKSGADLWIDLNSSFSKASSYEVGSASYGYKSDLAGATVGVDYAFGNGAAAGVALSIGTGSLRGQNLGSGVKNSVNYQGVNLYGTWATEYANIIGSIGYLRTENKISSSLSSKQKVHGNSFTAAVRAEKSLELNPSITVTPHVGVRYLHTDIDDVKLGVFKFSNKKTNLVQVPFGVAFNANLKAPCGAEVKPFIDLTIAPAFGDRKVNNKVGYAAGLASDTLDTRIADNAMYSAKIGVNATKGAHSFTLNYGIGGANHGRVDQALQAGYRYSF</sequence>
<dbReference type="InterPro" id="IPR005546">
    <property type="entry name" value="Autotransporte_beta"/>
</dbReference>
<protein>
    <submittedName>
        <fullName evidence="2">Autotransporter domain-containing protein</fullName>
    </submittedName>
</protein>
<organism evidence="2 3">
    <name type="scientific">Parasutterella muris</name>
    <dbReference type="NCBI Taxonomy" id="2565572"/>
    <lineage>
        <taxon>Bacteria</taxon>
        <taxon>Pseudomonadati</taxon>
        <taxon>Pseudomonadota</taxon>
        <taxon>Betaproteobacteria</taxon>
        <taxon>Burkholderiales</taxon>
        <taxon>Sutterellaceae</taxon>
        <taxon>Parasutterella</taxon>
    </lineage>
</organism>